<dbReference type="KEGG" id="bha:BH0839"/>
<dbReference type="PANTHER" id="PTHR30126">
    <property type="entry name" value="HTH-TYPE TRANSCRIPTIONAL REGULATOR"/>
    <property type="match status" value="1"/>
</dbReference>
<dbReference type="PRINTS" id="PR00039">
    <property type="entry name" value="HTHLYSR"/>
</dbReference>
<dbReference type="PROSITE" id="PS50931">
    <property type="entry name" value="HTH_LYSR"/>
    <property type="match status" value="1"/>
</dbReference>
<dbReference type="InterPro" id="IPR005119">
    <property type="entry name" value="LysR_subst-bd"/>
</dbReference>
<comment type="similarity">
    <text evidence="1">Belongs to the LysR transcriptional regulatory family.</text>
</comment>
<keyword evidence="4" id="KW-0804">Transcription</keyword>
<evidence type="ECO:0000256" key="2">
    <source>
        <dbReference type="ARBA" id="ARBA00023015"/>
    </source>
</evidence>
<dbReference type="Proteomes" id="UP000001258">
    <property type="component" value="Chromosome"/>
</dbReference>
<evidence type="ECO:0000313" key="6">
    <source>
        <dbReference type="EMBL" id="BAB04558.1"/>
    </source>
</evidence>
<evidence type="ECO:0000313" key="7">
    <source>
        <dbReference type="Proteomes" id="UP000001258"/>
    </source>
</evidence>
<accession>Q9KEL3</accession>
<dbReference type="SUPFAM" id="SSF53850">
    <property type="entry name" value="Periplasmic binding protein-like II"/>
    <property type="match status" value="1"/>
</dbReference>
<dbReference type="InterPro" id="IPR000847">
    <property type="entry name" value="LysR_HTH_N"/>
</dbReference>
<dbReference type="Pfam" id="PF03466">
    <property type="entry name" value="LysR_substrate"/>
    <property type="match status" value="1"/>
</dbReference>
<evidence type="ECO:0000259" key="5">
    <source>
        <dbReference type="PROSITE" id="PS50931"/>
    </source>
</evidence>
<dbReference type="AlphaFoldDB" id="Q9KEL3"/>
<organism evidence="6 7">
    <name type="scientific">Halalkalibacterium halodurans (strain ATCC BAA-125 / DSM 18197 / FERM 7344 / JCM 9153 / C-125)</name>
    <name type="common">Bacillus halodurans</name>
    <dbReference type="NCBI Taxonomy" id="272558"/>
    <lineage>
        <taxon>Bacteria</taxon>
        <taxon>Bacillati</taxon>
        <taxon>Bacillota</taxon>
        <taxon>Bacilli</taxon>
        <taxon>Bacillales</taxon>
        <taxon>Bacillaceae</taxon>
        <taxon>Halalkalibacterium (ex Joshi et al. 2022)</taxon>
    </lineage>
</organism>
<dbReference type="InterPro" id="IPR036388">
    <property type="entry name" value="WH-like_DNA-bd_sf"/>
</dbReference>
<dbReference type="RefSeq" id="WP_010897012.1">
    <property type="nucleotide sequence ID" value="NC_002570.2"/>
</dbReference>
<dbReference type="SUPFAM" id="SSF46785">
    <property type="entry name" value="Winged helix' DNA-binding domain"/>
    <property type="match status" value="1"/>
</dbReference>
<dbReference type="PIR" id="G83754">
    <property type="entry name" value="G83754"/>
</dbReference>
<keyword evidence="3" id="KW-0238">DNA-binding</keyword>
<keyword evidence="2" id="KW-0805">Transcription regulation</keyword>
<dbReference type="OrthoDB" id="8479357at2"/>
<sequence length="283" mass="32220">MELSDIKLFQVIAKEGSISGAAKQLNYVQSNVTARLQKLENELGVLLFYRKPKGVQLTEKGVLFQQYAGSILRMVEESIRVLQDHEQPNGSLRIGVVETVTCGHFIPLIASYQSTYNQVELSIETGQTPQLLEKVKEYDLDAALVTDIPSFPWIEIDESWTEELVVLSHDEFNFTTLLDRKWVVSSSGCPFRKRLEEWLQDEGGSLENYLEIHSLEILLSSVKAGLAATLLPRSVLKGAYEDLYAFPIPEKYRYMTTALLRRKEKHTSYAYQAFCEMVKRDGI</sequence>
<dbReference type="EMBL" id="BA000004">
    <property type="protein sequence ID" value="BAB04558.1"/>
    <property type="molecule type" value="Genomic_DNA"/>
</dbReference>
<name>Q9KEL3_HALH5</name>
<dbReference type="Gene3D" id="3.40.190.290">
    <property type="match status" value="1"/>
</dbReference>
<reference evidence="6 7" key="1">
    <citation type="journal article" date="2000" name="Nucleic Acids Res.">
        <title>Complete genome sequence of the alkaliphilic bacterium Bacillus halodurans and genomic sequence comparison with Bacillus subtilis.</title>
        <authorList>
            <person name="Takami H."/>
            <person name="Nakasone K."/>
            <person name="Takaki Y."/>
            <person name="Maeno G."/>
            <person name="Sasaki R."/>
            <person name="Masui N."/>
            <person name="Fuji F."/>
            <person name="Hirama C."/>
            <person name="Nakamura Y."/>
            <person name="Ogasawara N."/>
            <person name="Kuhara S."/>
            <person name="Horikoshi K."/>
        </authorList>
    </citation>
    <scope>NUCLEOTIDE SEQUENCE [LARGE SCALE GENOMIC DNA]</scope>
    <source>
        <strain evidence="7">ATCC BAA-125 / DSM 18197 / FERM 7344 / JCM 9153 / C-125</strain>
    </source>
</reference>
<feature type="domain" description="HTH lysR-type" evidence="5">
    <location>
        <begin position="1"/>
        <end position="58"/>
    </location>
</feature>
<dbReference type="GO" id="GO:0000976">
    <property type="term" value="F:transcription cis-regulatory region binding"/>
    <property type="evidence" value="ECO:0007669"/>
    <property type="project" value="TreeGrafter"/>
</dbReference>
<dbReference type="Gene3D" id="1.10.10.10">
    <property type="entry name" value="Winged helix-like DNA-binding domain superfamily/Winged helix DNA-binding domain"/>
    <property type="match status" value="1"/>
</dbReference>
<dbReference type="STRING" id="272558.gene:10726713"/>
<evidence type="ECO:0000256" key="1">
    <source>
        <dbReference type="ARBA" id="ARBA00009437"/>
    </source>
</evidence>
<gene>
    <name evidence="6" type="ordered locus">BH0839</name>
</gene>
<dbReference type="InterPro" id="IPR036390">
    <property type="entry name" value="WH_DNA-bd_sf"/>
</dbReference>
<proteinExistence type="inferred from homology"/>
<dbReference type="eggNOG" id="COG0583">
    <property type="taxonomic scope" value="Bacteria"/>
</dbReference>
<evidence type="ECO:0000256" key="4">
    <source>
        <dbReference type="ARBA" id="ARBA00023163"/>
    </source>
</evidence>
<dbReference type="GO" id="GO:0003700">
    <property type="term" value="F:DNA-binding transcription factor activity"/>
    <property type="evidence" value="ECO:0007669"/>
    <property type="project" value="InterPro"/>
</dbReference>
<dbReference type="Pfam" id="PF00126">
    <property type="entry name" value="HTH_1"/>
    <property type="match status" value="1"/>
</dbReference>
<evidence type="ECO:0000256" key="3">
    <source>
        <dbReference type="ARBA" id="ARBA00023125"/>
    </source>
</evidence>
<keyword evidence="7" id="KW-1185">Reference proteome</keyword>
<dbReference type="HOGENOM" id="CLU_039613_6_1_9"/>
<protein>
    <submittedName>
        <fullName evidence="6">Transcriptional regulator</fullName>
    </submittedName>
</protein>
<dbReference type="PANTHER" id="PTHR30126:SF40">
    <property type="entry name" value="HTH-TYPE TRANSCRIPTIONAL REGULATOR GLTR"/>
    <property type="match status" value="1"/>
</dbReference>